<dbReference type="InterPro" id="IPR036397">
    <property type="entry name" value="RNaseH_sf"/>
</dbReference>
<dbReference type="STRING" id="145388.A0A0D2LRK5"/>
<dbReference type="SUPFAM" id="SSF53098">
    <property type="entry name" value="Ribonuclease H-like"/>
    <property type="match status" value="1"/>
</dbReference>
<organism evidence="3 4">
    <name type="scientific">Monoraphidium neglectum</name>
    <dbReference type="NCBI Taxonomy" id="145388"/>
    <lineage>
        <taxon>Eukaryota</taxon>
        <taxon>Viridiplantae</taxon>
        <taxon>Chlorophyta</taxon>
        <taxon>core chlorophytes</taxon>
        <taxon>Chlorophyceae</taxon>
        <taxon>CS clade</taxon>
        <taxon>Sphaeropleales</taxon>
        <taxon>Selenastraceae</taxon>
        <taxon>Monoraphidium</taxon>
    </lineage>
</organism>
<dbReference type="PANTHER" id="PTHR15092:SF47">
    <property type="entry name" value="POLY(A)-SPECIFIC EXORIBONUCLEASE PARN"/>
    <property type="match status" value="1"/>
</dbReference>
<feature type="region of interest" description="Disordered" evidence="2">
    <location>
        <begin position="200"/>
        <end position="242"/>
    </location>
</feature>
<evidence type="ECO:0000256" key="1">
    <source>
        <dbReference type="ARBA" id="ARBA00008372"/>
    </source>
</evidence>
<dbReference type="InterPro" id="IPR012337">
    <property type="entry name" value="RNaseH-like_sf"/>
</dbReference>
<evidence type="ECO:0000313" key="3">
    <source>
        <dbReference type="EMBL" id="KIY92531.1"/>
    </source>
</evidence>
<dbReference type="Pfam" id="PF04857">
    <property type="entry name" value="CAF1"/>
    <property type="match status" value="1"/>
</dbReference>
<dbReference type="PANTHER" id="PTHR15092">
    <property type="entry name" value="POLY A -SPECIFIC RIBONUCLEASE/TARGET OF EGR1, MEMBER 1"/>
    <property type="match status" value="1"/>
</dbReference>
<dbReference type="GeneID" id="25733092"/>
<keyword evidence="3" id="KW-0378">Hydrolase</keyword>
<dbReference type="KEGG" id="mng:MNEG_15431"/>
<name>A0A0D2LRK5_9CHLO</name>
<dbReference type="RefSeq" id="XP_013891551.1">
    <property type="nucleotide sequence ID" value="XM_014036097.1"/>
</dbReference>
<feature type="non-terminal residue" evidence="3">
    <location>
        <position position="291"/>
    </location>
</feature>
<dbReference type="GO" id="GO:0004535">
    <property type="term" value="F:poly(A)-specific ribonuclease activity"/>
    <property type="evidence" value="ECO:0007669"/>
    <property type="project" value="UniProtKB-EC"/>
</dbReference>
<sequence length="291" mass="30887">MRMAAAPSRSQATRACRPAAAAPAAPLASLSPLPRPAIRGTRHAASTSAAATDPATTTSGAVAAGPAAAVATGSTTLQVTRANFPEALAQVRAALSACQFFAFDCEMTGLTLDGQEDKLLDDVFDRHERTVAAAQQFLVCQLGVSAFVWRPDGSGGGSYEARTFNFYAFPTPRGEFDPRFVCQASSLAFLASQGFDFNKAQGGRPQGGIGRAKRHARPARSSRPALRRGRRPADGGAAGGAKRGAVLWRPCPRFDRQSPMIYEGVPYLPLSRRDRAAADAKQAQRREVRIR</sequence>
<protein>
    <submittedName>
        <fullName evidence="3">Poly(A)-specific ribonuclease PARN</fullName>
        <ecNumber evidence="3">3.1.13.4</ecNumber>
    </submittedName>
</protein>
<gene>
    <name evidence="3" type="ORF">MNEG_15431</name>
</gene>
<feature type="compositionally biased region" description="Low complexity" evidence="2">
    <location>
        <begin position="44"/>
        <end position="60"/>
    </location>
</feature>
<dbReference type="OrthoDB" id="1432093at2759"/>
<dbReference type="EMBL" id="KK105536">
    <property type="protein sequence ID" value="KIY92531.1"/>
    <property type="molecule type" value="Genomic_DNA"/>
</dbReference>
<dbReference type="GO" id="GO:0003723">
    <property type="term" value="F:RNA binding"/>
    <property type="evidence" value="ECO:0007669"/>
    <property type="project" value="TreeGrafter"/>
</dbReference>
<dbReference type="Proteomes" id="UP000054498">
    <property type="component" value="Unassembled WGS sequence"/>
</dbReference>
<feature type="compositionally biased region" description="Basic residues" evidence="2">
    <location>
        <begin position="211"/>
        <end position="230"/>
    </location>
</feature>
<dbReference type="InterPro" id="IPR051181">
    <property type="entry name" value="CAF1_poly(A)_ribonucleases"/>
</dbReference>
<keyword evidence="4" id="KW-1185">Reference proteome</keyword>
<dbReference type="AlphaFoldDB" id="A0A0D2LRK5"/>
<proteinExistence type="inferred from homology"/>
<evidence type="ECO:0000256" key="2">
    <source>
        <dbReference type="SAM" id="MobiDB-lite"/>
    </source>
</evidence>
<reference evidence="3 4" key="1">
    <citation type="journal article" date="2013" name="BMC Genomics">
        <title>Reconstruction of the lipid metabolism for the microalga Monoraphidium neglectum from its genome sequence reveals characteristics suitable for biofuel production.</title>
        <authorList>
            <person name="Bogen C."/>
            <person name="Al-Dilaimi A."/>
            <person name="Albersmeier A."/>
            <person name="Wichmann J."/>
            <person name="Grundmann M."/>
            <person name="Rupp O."/>
            <person name="Lauersen K.J."/>
            <person name="Blifernez-Klassen O."/>
            <person name="Kalinowski J."/>
            <person name="Goesmann A."/>
            <person name="Mussgnug J.H."/>
            <person name="Kruse O."/>
        </authorList>
    </citation>
    <scope>NUCLEOTIDE SEQUENCE [LARGE SCALE GENOMIC DNA]</scope>
    <source>
        <strain evidence="3 4">SAG 48.87</strain>
    </source>
</reference>
<dbReference type="EC" id="3.1.13.4" evidence="3"/>
<comment type="similarity">
    <text evidence="1">Belongs to the CAF1 family.</text>
</comment>
<feature type="region of interest" description="Disordered" evidence="2">
    <location>
        <begin position="26"/>
        <end position="60"/>
    </location>
</feature>
<dbReference type="Gene3D" id="3.30.420.10">
    <property type="entry name" value="Ribonuclease H-like superfamily/Ribonuclease H"/>
    <property type="match status" value="1"/>
</dbReference>
<accession>A0A0D2LRK5</accession>
<evidence type="ECO:0000313" key="4">
    <source>
        <dbReference type="Proteomes" id="UP000054498"/>
    </source>
</evidence>
<dbReference type="InterPro" id="IPR006941">
    <property type="entry name" value="RNase_CAF1"/>
</dbReference>